<comment type="caution">
    <text evidence="2">The sequence shown here is derived from an EMBL/GenBank/DDBJ whole genome shotgun (WGS) entry which is preliminary data.</text>
</comment>
<dbReference type="Proteomes" id="UP001175228">
    <property type="component" value="Unassembled WGS sequence"/>
</dbReference>
<proteinExistence type="predicted"/>
<dbReference type="AlphaFoldDB" id="A0AA39Q359"/>
<sequence>MPTTVEEPASSGLGVGSGGIIGDERVLGDGGGYLRQAGHNPWFDYHFHLISQPIFTTISYSGLGAEIGIDFSSTEHLQEHPLPLSPPLPHTADHPQSTRSMAVATAKCIARPPADPCSPKQWARTNLPTKATGYPNPGWPSCCHPPVPSEHCLIQPTDWRSISIVHHIPIPPDIKATLDGLCPAIPQAPTKHAPDRKASLPMSKSPAMPPKSPAMPIPPKPRCSPKQGTASLSNSLSCSMPLADKPGTLLSNMSSPYSGCNNYGVDGQQQVMSFRSGYREALDVDICSSIASWNASPSYLTVTSQDTDRSGTIRFNEAFGNTSSPEEIRSAPWEKILKHLQLLAMDRSLGSGGVNSGAIKGRLCLFLPPQLSSSAIKPHLIPRLPSAIKHRVISILVLCDGELGSGSLMPRKLDSKVSLSNCIWHYDVTRPYYFGHCYVVTKGEAVKNSQHTSVEVLELGTLDKSSFGAGVPHVRS</sequence>
<evidence type="ECO:0000256" key="1">
    <source>
        <dbReference type="SAM" id="MobiDB-lite"/>
    </source>
</evidence>
<keyword evidence="3" id="KW-1185">Reference proteome</keyword>
<name>A0AA39Q359_9AGAR</name>
<gene>
    <name evidence="2" type="ORF">EDD18DRAFT_1106596</name>
</gene>
<evidence type="ECO:0000313" key="2">
    <source>
        <dbReference type="EMBL" id="KAK0495393.1"/>
    </source>
</evidence>
<organism evidence="2 3">
    <name type="scientific">Armillaria luteobubalina</name>
    <dbReference type="NCBI Taxonomy" id="153913"/>
    <lineage>
        <taxon>Eukaryota</taxon>
        <taxon>Fungi</taxon>
        <taxon>Dikarya</taxon>
        <taxon>Basidiomycota</taxon>
        <taxon>Agaricomycotina</taxon>
        <taxon>Agaricomycetes</taxon>
        <taxon>Agaricomycetidae</taxon>
        <taxon>Agaricales</taxon>
        <taxon>Marasmiineae</taxon>
        <taxon>Physalacriaceae</taxon>
        <taxon>Armillaria</taxon>
    </lineage>
</organism>
<evidence type="ECO:0000313" key="3">
    <source>
        <dbReference type="Proteomes" id="UP001175228"/>
    </source>
</evidence>
<dbReference type="EMBL" id="JAUEPU010000018">
    <property type="protein sequence ID" value="KAK0495393.1"/>
    <property type="molecule type" value="Genomic_DNA"/>
</dbReference>
<accession>A0AA39Q359</accession>
<protein>
    <submittedName>
        <fullName evidence="2">Uncharacterized protein</fullName>
    </submittedName>
</protein>
<feature type="compositionally biased region" description="Pro residues" evidence="1">
    <location>
        <begin position="207"/>
        <end position="222"/>
    </location>
</feature>
<feature type="region of interest" description="Disordered" evidence="1">
    <location>
        <begin position="187"/>
        <end position="232"/>
    </location>
</feature>
<reference evidence="2" key="1">
    <citation type="submission" date="2023-06" db="EMBL/GenBank/DDBJ databases">
        <authorList>
            <consortium name="Lawrence Berkeley National Laboratory"/>
            <person name="Ahrendt S."/>
            <person name="Sahu N."/>
            <person name="Indic B."/>
            <person name="Wong-Bajracharya J."/>
            <person name="Merenyi Z."/>
            <person name="Ke H.-M."/>
            <person name="Monk M."/>
            <person name="Kocsube S."/>
            <person name="Drula E."/>
            <person name="Lipzen A."/>
            <person name="Balint B."/>
            <person name="Henrissat B."/>
            <person name="Andreopoulos B."/>
            <person name="Martin F.M."/>
            <person name="Harder C.B."/>
            <person name="Rigling D."/>
            <person name="Ford K.L."/>
            <person name="Foster G.D."/>
            <person name="Pangilinan J."/>
            <person name="Papanicolaou A."/>
            <person name="Barry K."/>
            <person name="LaButti K."/>
            <person name="Viragh M."/>
            <person name="Koriabine M."/>
            <person name="Yan M."/>
            <person name="Riley R."/>
            <person name="Champramary S."/>
            <person name="Plett K.L."/>
            <person name="Tsai I.J."/>
            <person name="Slot J."/>
            <person name="Sipos G."/>
            <person name="Plett J."/>
            <person name="Nagy L.G."/>
            <person name="Grigoriev I.V."/>
        </authorList>
    </citation>
    <scope>NUCLEOTIDE SEQUENCE</scope>
    <source>
        <strain evidence="2">HWK02</strain>
    </source>
</reference>